<keyword evidence="5" id="KW-0539">Nucleus</keyword>
<dbReference type="GO" id="GO:0005737">
    <property type="term" value="C:cytoplasm"/>
    <property type="evidence" value="ECO:0007669"/>
    <property type="project" value="TreeGrafter"/>
</dbReference>
<dbReference type="Pfam" id="PF18787">
    <property type="entry name" value="CRM1_repeat_3"/>
    <property type="match status" value="1"/>
</dbReference>
<comment type="similarity">
    <text evidence="2">Belongs to the exportin family.</text>
</comment>
<dbReference type="GO" id="GO:0005634">
    <property type="term" value="C:nucleus"/>
    <property type="evidence" value="ECO:0007669"/>
    <property type="project" value="UniProtKB-SubCell"/>
</dbReference>
<dbReference type="InterPro" id="IPR041123">
    <property type="entry name" value="CRM1_repeat"/>
</dbReference>
<dbReference type="GO" id="GO:0006611">
    <property type="term" value="P:protein export from nucleus"/>
    <property type="evidence" value="ECO:0007669"/>
    <property type="project" value="InterPro"/>
</dbReference>
<evidence type="ECO:0000256" key="3">
    <source>
        <dbReference type="ARBA" id="ARBA00022448"/>
    </source>
</evidence>
<feature type="domain" description="Importin N-terminal" evidence="6">
    <location>
        <begin position="58"/>
        <end position="124"/>
    </location>
</feature>
<dbReference type="Pfam" id="PF18777">
    <property type="entry name" value="CRM1_repeat"/>
    <property type="match status" value="1"/>
</dbReference>
<dbReference type="GO" id="GO:0031267">
    <property type="term" value="F:small GTPase binding"/>
    <property type="evidence" value="ECO:0007669"/>
    <property type="project" value="InterPro"/>
</dbReference>
<evidence type="ECO:0000256" key="1">
    <source>
        <dbReference type="ARBA" id="ARBA00004123"/>
    </source>
</evidence>
<dbReference type="EMBL" id="QEAQ01000059">
    <property type="protein sequence ID" value="TPX57057.1"/>
    <property type="molecule type" value="Genomic_DNA"/>
</dbReference>
<keyword evidence="4" id="KW-0653">Protein transport</keyword>
<evidence type="ECO:0000313" key="7">
    <source>
        <dbReference type="EMBL" id="TPX57057.1"/>
    </source>
</evidence>
<comment type="caution">
    <text evidence="7">The sequence shown here is derived from an EMBL/GenBank/DDBJ whole genome shotgun (WGS) entry which is preliminary data.</text>
</comment>
<keyword evidence="3" id="KW-0813">Transport</keyword>
<sequence length="1097" mass="124832">MDGILDFSTDLDVGLFDRVVNAMFTYGPEIYTSKPLRIPTPHGFGSATYATVQQQGQANSALEQFRQHPDAWKRVDAILERSQVMQSKYIALSILETLIKSMWKVLPEDQRTGIKNFIIAFVIKNSSDDETLEKNRLLLGKLNIVLVQILKQEWPHNWPTFIPEIVTSSKTNLSLCENNMNILKLLSEEIFDFSAEQMTSTKASNLKNKMCAEFAEIFQLCHEVLEKAQKTSLISATLETLLRFLNWIPLGYIFETNLINILQSRFFVEPAFRNVSLKCLTEIAGLQIGDYSDKFVILYNLVMSSIPAMLPPDTNLKAAWDVTSDNDQQFVQNLALFLTSFFGAHLKPLEAAARDDEAIKASLLMGHRYLLNISQVEDRELFKICLEYWTKLVGELFEEQQSFPNSVEVPLLNLSGIRSSFAGNMPLRKNMYAETLSTLRVIMIEQMVKPEEVIVVENDEGDVVREVLKESDTIVLYKSMRETLVYCTHLDVADMERIMSAKLKAQVDGIEWSWTNLNKLCWAIGSISGAMSEEVEKKFLVTVIKELLGLCEMKKGKDNKAIVASNIMYIVGQYPRFLKAHWKFLKTVVNKLFEFMLELHEGVQEMACDTFIKIAQKCKRHFVVQQHHEVAPYIEEILVNMNSYTESLATPQLHTFYEAVGYMISAQTHKATQDRLINKFMEGANQAWDTYIAQARNQPDMLGNPETVKLLSNIIKTNIAAAVSIGGAFYIQIARIYMDLLALYSAVGEMIAASLIATKTPKVRGLRTVKKDVLRLVETFISKTEDHPAVMQNIMPPLLDAVLADYARSVEPAKDAFVLTTLANIINKLQSLMDNDVPKILDAVFECTLNMINKNFEEYPEHRVGFFSLMQAINHDCFPALLRLPPLQFRLFLDSIVWAFKHTMRDISDLGLNIILEMLSNFSKADPATAAQFYQTYYLSLLQDIFFVLTNPFHKSGFKHQSLILMTMFSLVDSPSLTVPLFDPSQVRDPHMTNAQFVRDYVMDLLQNAFPHLQSAQIRSVVNGLFSSAKDNEAMFKTNLRDFLVTLKEFSGDDNSELYQEEREAEMEMKKKLEMQKALNIPGMLKPSELPDNAMGE</sequence>
<dbReference type="Pfam" id="PF18784">
    <property type="entry name" value="CRM1_repeat_2"/>
    <property type="match status" value="1"/>
</dbReference>
<dbReference type="InterPro" id="IPR001494">
    <property type="entry name" value="Importin-beta_N"/>
</dbReference>
<accession>A0A507E103</accession>
<dbReference type="SMART" id="SM01102">
    <property type="entry name" value="CRM1_C"/>
    <property type="match status" value="1"/>
</dbReference>
<protein>
    <recommendedName>
        <fullName evidence="6">Importin N-terminal domain-containing protein</fullName>
    </recommendedName>
</protein>
<dbReference type="GO" id="GO:0000055">
    <property type="term" value="P:ribosomal large subunit export from nucleus"/>
    <property type="evidence" value="ECO:0007669"/>
    <property type="project" value="TreeGrafter"/>
</dbReference>
<dbReference type="InterPro" id="IPR045065">
    <property type="entry name" value="XPO1/5"/>
</dbReference>
<evidence type="ECO:0000256" key="2">
    <source>
        <dbReference type="ARBA" id="ARBA00009466"/>
    </source>
</evidence>
<dbReference type="Pfam" id="PF08389">
    <property type="entry name" value="Xpo1"/>
    <property type="match status" value="1"/>
</dbReference>
<dbReference type="PANTHER" id="PTHR11223:SF2">
    <property type="entry name" value="EXPORTIN-1"/>
    <property type="match status" value="1"/>
</dbReference>
<evidence type="ECO:0000256" key="5">
    <source>
        <dbReference type="ARBA" id="ARBA00023242"/>
    </source>
</evidence>
<evidence type="ECO:0000259" key="6">
    <source>
        <dbReference type="PROSITE" id="PS50166"/>
    </source>
</evidence>
<dbReference type="InterPro" id="IPR013598">
    <property type="entry name" value="Exportin-1/Importin-b-like"/>
</dbReference>
<dbReference type="Gene3D" id="1.25.10.10">
    <property type="entry name" value="Leucine-rich Repeat Variant"/>
    <property type="match status" value="1"/>
</dbReference>
<dbReference type="GO" id="GO:0000056">
    <property type="term" value="P:ribosomal small subunit export from nucleus"/>
    <property type="evidence" value="ECO:0007669"/>
    <property type="project" value="TreeGrafter"/>
</dbReference>
<reference evidence="7 8" key="1">
    <citation type="journal article" date="2019" name="Sci. Rep.">
        <title>Comparative genomics of chytrid fungi reveal insights into the obligate biotrophic and pathogenic lifestyle of Synchytrium endobioticum.</title>
        <authorList>
            <person name="van de Vossenberg B.T.L.H."/>
            <person name="Warris S."/>
            <person name="Nguyen H.D.T."/>
            <person name="van Gent-Pelzer M.P.E."/>
            <person name="Joly D.L."/>
            <person name="van de Geest H.C."/>
            <person name="Bonants P.J.M."/>
            <person name="Smith D.S."/>
            <person name="Levesque C.A."/>
            <person name="van der Lee T.A.J."/>
        </authorList>
    </citation>
    <scope>NUCLEOTIDE SEQUENCE [LARGE SCALE GENOMIC DNA]</scope>
    <source>
        <strain evidence="7 8">CBS 809.83</strain>
    </source>
</reference>
<comment type="subcellular location">
    <subcellularLocation>
        <location evidence="1">Nucleus</location>
    </subcellularLocation>
</comment>
<dbReference type="FunFam" id="1.25.10.10:FF:000022">
    <property type="entry name" value="protein EXPORTIN 1A"/>
    <property type="match status" value="1"/>
</dbReference>
<dbReference type="InterPro" id="IPR041235">
    <property type="entry name" value="Exp1_repeat_2"/>
</dbReference>
<keyword evidence="8" id="KW-1185">Reference proteome</keyword>
<dbReference type="SUPFAM" id="SSF48371">
    <property type="entry name" value="ARM repeat"/>
    <property type="match status" value="2"/>
</dbReference>
<dbReference type="Pfam" id="PF03810">
    <property type="entry name" value="IBN_N"/>
    <property type="match status" value="1"/>
</dbReference>
<organism evidence="7 8">
    <name type="scientific">Powellomyces hirtus</name>
    <dbReference type="NCBI Taxonomy" id="109895"/>
    <lineage>
        <taxon>Eukaryota</taxon>
        <taxon>Fungi</taxon>
        <taxon>Fungi incertae sedis</taxon>
        <taxon>Chytridiomycota</taxon>
        <taxon>Chytridiomycota incertae sedis</taxon>
        <taxon>Chytridiomycetes</taxon>
        <taxon>Spizellomycetales</taxon>
        <taxon>Powellomycetaceae</taxon>
        <taxon>Powellomyces</taxon>
    </lineage>
</organism>
<dbReference type="InterPro" id="IPR011989">
    <property type="entry name" value="ARM-like"/>
</dbReference>
<gene>
    <name evidence="7" type="ORF">PhCBS80983_g04086</name>
</gene>
<dbReference type="Pfam" id="PF08767">
    <property type="entry name" value="CRM1_C"/>
    <property type="match status" value="1"/>
</dbReference>
<proteinExistence type="inferred from homology"/>
<evidence type="ECO:0000313" key="8">
    <source>
        <dbReference type="Proteomes" id="UP000318582"/>
    </source>
</evidence>
<dbReference type="AlphaFoldDB" id="A0A507E103"/>
<evidence type="ECO:0000256" key="4">
    <source>
        <dbReference type="ARBA" id="ARBA00022927"/>
    </source>
</evidence>
<dbReference type="STRING" id="109895.A0A507E103"/>
<dbReference type="InterPro" id="IPR040485">
    <property type="entry name" value="XPO1_repeat_3"/>
</dbReference>
<dbReference type="GO" id="GO:0005049">
    <property type="term" value="F:nuclear export signal receptor activity"/>
    <property type="evidence" value="ECO:0007669"/>
    <property type="project" value="InterPro"/>
</dbReference>
<name>A0A507E103_9FUNG</name>
<dbReference type="Proteomes" id="UP000318582">
    <property type="component" value="Unassembled WGS sequence"/>
</dbReference>
<dbReference type="SMART" id="SM00913">
    <property type="entry name" value="IBN_N"/>
    <property type="match status" value="1"/>
</dbReference>
<dbReference type="InterPro" id="IPR014877">
    <property type="entry name" value="XPO1_C_dom"/>
</dbReference>
<dbReference type="PANTHER" id="PTHR11223">
    <property type="entry name" value="EXPORTIN 1/5"/>
    <property type="match status" value="1"/>
</dbReference>
<dbReference type="PROSITE" id="PS50166">
    <property type="entry name" value="IMPORTIN_B_NT"/>
    <property type="match status" value="1"/>
</dbReference>
<dbReference type="InterPro" id="IPR016024">
    <property type="entry name" value="ARM-type_fold"/>
</dbReference>